<dbReference type="InterPro" id="IPR001173">
    <property type="entry name" value="Glyco_trans_2-like"/>
</dbReference>
<dbReference type="AlphaFoldDB" id="A0AA49Q5Q7"/>
<dbReference type="PANTHER" id="PTHR48090">
    <property type="entry name" value="UNDECAPRENYL-PHOSPHATE 4-DEOXY-4-FORMAMIDO-L-ARABINOSE TRANSFERASE-RELATED"/>
    <property type="match status" value="1"/>
</dbReference>
<accession>A0AA49Q5Q7</accession>
<evidence type="ECO:0000259" key="1">
    <source>
        <dbReference type="Pfam" id="PF00535"/>
    </source>
</evidence>
<name>A0AA49Q5Q7_9BACT</name>
<dbReference type="EMBL" id="CP130612">
    <property type="protein sequence ID" value="WKW13046.1"/>
    <property type="molecule type" value="Genomic_DNA"/>
</dbReference>
<organism evidence="2">
    <name type="scientific">Pseudogemmatithrix spongiicola</name>
    <dbReference type="NCBI Taxonomy" id="3062599"/>
    <lineage>
        <taxon>Bacteria</taxon>
        <taxon>Pseudomonadati</taxon>
        <taxon>Gemmatimonadota</taxon>
        <taxon>Gemmatimonadia</taxon>
        <taxon>Gemmatimonadales</taxon>
        <taxon>Gemmatimonadaceae</taxon>
        <taxon>Pseudogemmatithrix</taxon>
    </lineage>
</organism>
<evidence type="ECO:0000313" key="3">
    <source>
        <dbReference type="EMBL" id="WKW15952.1"/>
    </source>
</evidence>
<dbReference type="KEGG" id="pspc:Strain318_002359"/>
<feature type="domain" description="Glycosyltransferase 2-like" evidence="1">
    <location>
        <begin position="26"/>
        <end position="186"/>
    </location>
</feature>
<dbReference type="CDD" id="cd04179">
    <property type="entry name" value="DPM_DPG-synthase_like"/>
    <property type="match status" value="1"/>
</dbReference>
<dbReference type="Pfam" id="PF00535">
    <property type="entry name" value="Glycos_transf_2"/>
    <property type="match status" value="1"/>
</dbReference>
<evidence type="ECO:0000313" key="4">
    <source>
        <dbReference type="Proteomes" id="UP001229955"/>
    </source>
</evidence>
<dbReference type="InterPro" id="IPR050256">
    <property type="entry name" value="Glycosyltransferase_2"/>
</dbReference>
<keyword evidence="4" id="KW-1185">Reference proteome</keyword>
<dbReference type="SUPFAM" id="SSF53448">
    <property type="entry name" value="Nucleotide-diphospho-sugar transferases"/>
    <property type="match status" value="1"/>
</dbReference>
<dbReference type="EMBL" id="CP130613">
    <property type="protein sequence ID" value="WKW15952.1"/>
    <property type="molecule type" value="Genomic_DNA"/>
</dbReference>
<sequence length="250" mass="27680">MMMSLPPVPSHIRGRTPLPLDEIVLSVLIPVYNERSTIETILDAVRAVPIRTQVICVDDCSTDGTREELQRLSAAGKIDVLRLHEVNRGKGAAIRTALAASTGNVVIVQDADLEYDPADWSVLLAPIVDGRADAVFGSRFLGGQHRVLHFWHSVGNRVLTTFSNMMTDLNLTDMETCYKAIRGDLARSLTLTSDRFGFEPEVTARLAQAKARIYEVPISYAGRTYAEGKKIGWRDGVAAFWHILRASFTR</sequence>
<dbReference type="PANTHER" id="PTHR48090:SF7">
    <property type="entry name" value="RFBJ PROTEIN"/>
    <property type="match status" value="1"/>
</dbReference>
<gene>
    <name evidence="2" type="ORF">Strain138_002360</name>
    <name evidence="3" type="ORF">Strain318_002359</name>
</gene>
<dbReference type="Proteomes" id="UP001229955">
    <property type="component" value="Chromosome"/>
</dbReference>
<accession>A0AA49K1C8</accession>
<protein>
    <submittedName>
        <fullName evidence="2">Glycosyltransferase family 2 protein</fullName>
    </submittedName>
</protein>
<proteinExistence type="predicted"/>
<dbReference type="InterPro" id="IPR029044">
    <property type="entry name" value="Nucleotide-diphossugar_trans"/>
</dbReference>
<reference evidence="2" key="1">
    <citation type="submission" date="2023-07" db="EMBL/GenBank/DDBJ databases">
        <authorList>
            <person name="Haufschild T."/>
            <person name="Kallscheuer N."/>
            <person name="Hammer J."/>
            <person name="Kohn T."/>
            <person name="Kabuu M."/>
            <person name="Jogler M."/>
            <person name="Wohfarth N."/>
            <person name="Heuer A."/>
            <person name="Rohde M."/>
            <person name="van Teeseling M.C.F."/>
            <person name="Jogler C."/>
        </authorList>
    </citation>
    <scope>NUCLEOTIDE SEQUENCE</scope>
    <source>
        <strain evidence="2">Strain 138</strain>
        <strain evidence="3">Strain 318</strain>
    </source>
</reference>
<evidence type="ECO:0000313" key="2">
    <source>
        <dbReference type="EMBL" id="WKW13046.1"/>
    </source>
</evidence>
<dbReference type="Gene3D" id="3.90.550.10">
    <property type="entry name" value="Spore Coat Polysaccharide Biosynthesis Protein SpsA, Chain A"/>
    <property type="match status" value="1"/>
</dbReference>